<dbReference type="GO" id="GO:0008725">
    <property type="term" value="F:DNA-3-methyladenine glycosylase activity"/>
    <property type="evidence" value="ECO:0007669"/>
    <property type="project" value="InterPro"/>
</dbReference>
<dbReference type="InterPro" id="IPR011257">
    <property type="entry name" value="DNA_glycosylase"/>
</dbReference>
<dbReference type="GO" id="GO:0046872">
    <property type="term" value="F:metal ion binding"/>
    <property type="evidence" value="ECO:0007669"/>
    <property type="project" value="UniProtKB-KW"/>
</dbReference>
<keyword evidence="1" id="KW-0479">Metal-binding</keyword>
<dbReference type="Pfam" id="PF03352">
    <property type="entry name" value="Adenine_glyco"/>
    <property type="match status" value="1"/>
</dbReference>
<feature type="binding site" evidence="1">
    <location>
        <position position="17"/>
    </location>
    <ligand>
        <name>Zn(2+)</name>
        <dbReference type="ChEBI" id="CHEBI:29105"/>
    </ligand>
</feature>
<feature type="binding site" evidence="1">
    <location>
        <position position="175"/>
    </location>
    <ligand>
        <name>Zn(2+)</name>
        <dbReference type="ChEBI" id="CHEBI:29105"/>
    </ligand>
</feature>
<dbReference type="PATRIC" id="fig|1423724.4.peg.1529"/>
<accession>A0A0R1TS16</accession>
<evidence type="ECO:0000256" key="1">
    <source>
        <dbReference type="PIRSR" id="PIRSR605019-1"/>
    </source>
</evidence>
<dbReference type="EMBL" id="AZFT01000053">
    <property type="protein sequence ID" value="KRL84183.1"/>
    <property type="molecule type" value="Genomic_DNA"/>
</dbReference>
<dbReference type="STRING" id="1423724.FC32_GL001465"/>
<organism evidence="2 3">
    <name type="scientific">Ligilactobacillus apodemi DSM 16634 = JCM 16172</name>
    <dbReference type="NCBI Taxonomy" id="1423724"/>
    <lineage>
        <taxon>Bacteria</taxon>
        <taxon>Bacillati</taxon>
        <taxon>Bacillota</taxon>
        <taxon>Bacilli</taxon>
        <taxon>Lactobacillales</taxon>
        <taxon>Lactobacillaceae</taxon>
        <taxon>Ligilactobacillus</taxon>
    </lineage>
</organism>
<dbReference type="InterPro" id="IPR052891">
    <property type="entry name" value="DNA-3mA_glycosylase"/>
</dbReference>
<reference evidence="2 3" key="1">
    <citation type="journal article" date="2015" name="Genome Announc.">
        <title>Expanding the biotechnology potential of lactobacilli through comparative genomics of 213 strains and associated genera.</title>
        <authorList>
            <person name="Sun Z."/>
            <person name="Harris H.M."/>
            <person name="McCann A."/>
            <person name="Guo C."/>
            <person name="Argimon S."/>
            <person name="Zhang W."/>
            <person name="Yang X."/>
            <person name="Jeffery I.B."/>
            <person name="Cooney J.C."/>
            <person name="Kagawa T.F."/>
            <person name="Liu W."/>
            <person name="Song Y."/>
            <person name="Salvetti E."/>
            <person name="Wrobel A."/>
            <person name="Rasinkangas P."/>
            <person name="Parkhill J."/>
            <person name="Rea M.C."/>
            <person name="O'Sullivan O."/>
            <person name="Ritari J."/>
            <person name="Douillard F.P."/>
            <person name="Paul Ross R."/>
            <person name="Yang R."/>
            <person name="Briner A.E."/>
            <person name="Felis G.E."/>
            <person name="de Vos W.M."/>
            <person name="Barrangou R."/>
            <person name="Klaenhammer T.R."/>
            <person name="Caufield P.W."/>
            <person name="Cui Y."/>
            <person name="Zhang H."/>
            <person name="O'Toole P.W."/>
        </authorList>
    </citation>
    <scope>NUCLEOTIDE SEQUENCE [LARGE SCALE GENOMIC DNA]</scope>
    <source>
        <strain evidence="2 3">DSM 16634</strain>
    </source>
</reference>
<evidence type="ECO:0000313" key="2">
    <source>
        <dbReference type="EMBL" id="KRL84183.1"/>
    </source>
</evidence>
<feature type="binding site" evidence="1">
    <location>
        <position position="4"/>
    </location>
    <ligand>
        <name>Zn(2+)</name>
        <dbReference type="ChEBI" id="CHEBI:29105"/>
    </ligand>
</feature>
<name>A0A0R1TS16_9LACO</name>
<dbReference type="PANTHER" id="PTHR30037">
    <property type="entry name" value="DNA-3-METHYLADENINE GLYCOSYLASE 1"/>
    <property type="match status" value="1"/>
</dbReference>
<dbReference type="PANTHER" id="PTHR30037:SF4">
    <property type="entry name" value="DNA-3-METHYLADENINE GLYCOSYLASE I"/>
    <property type="match status" value="1"/>
</dbReference>
<comment type="caution">
    <text evidence="2">The sequence shown here is derived from an EMBL/GenBank/DDBJ whole genome shotgun (WGS) entry which is preliminary data.</text>
</comment>
<protein>
    <submittedName>
        <fullName evidence="2">DNA-3-methyladenine glycosylase</fullName>
    </submittedName>
</protein>
<dbReference type="eggNOG" id="COG2818">
    <property type="taxonomic scope" value="Bacteria"/>
</dbReference>
<dbReference type="InterPro" id="IPR005019">
    <property type="entry name" value="Adenine_glyco"/>
</dbReference>
<dbReference type="OrthoDB" id="9807664at2"/>
<gene>
    <name evidence="2" type="ORF">FC32_GL001465</name>
</gene>
<evidence type="ECO:0000313" key="3">
    <source>
        <dbReference type="Proteomes" id="UP000051324"/>
    </source>
</evidence>
<dbReference type="GO" id="GO:0006284">
    <property type="term" value="P:base-excision repair"/>
    <property type="evidence" value="ECO:0007669"/>
    <property type="project" value="InterPro"/>
</dbReference>
<keyword evidence="1" id="KW-0862">Zinc</keyword>
<dbReference type="SUPFAM" id="SSF48150">
    <property type="entry name" value="DNA-glycosylase"/>
    <property type="match status" value="1"/>
</dbReference>
<dbReference type="Gene3D" id="1.10.340.30">
    <property type="entry name" value="Hypothetical protein, domain 2"/>
    <property type="match status" value="1"/>
</dbReference>
<dbReference type="Proteomes" id="UP000051324">
    <property type="component" value="Unassembled WGS sequence"/>
</dbReference>
<keyword evidence="3" id="KW-1185">Reference proteome</keyword>
<proteinExistence type="predicted"/>
<feature type="binding site" evidence="1">
    <location>
        <position position="179"/>
    </location>
    <ligand>
        <name>Zn(2+)</name>
        <dbReference type="ChEBI" id="CHEBI:29105"/>
    </ligand>
</feature>
<dbReference type="RefSeq" id="WP_025086836.1">
    <property type="nucleotide sequence ID" value="NZ_AZFT01000053.1"/>
</dbReference>
<dbReference type="AlphaFoldDB" id="A0A0R1TS16"/>
<sequence>MPRCNWADISPEMTTYHDEEWGKPCHDDQKLFELMSLELMQAGLSWQTILAKRQAFREVFYDFDPNKVSQMTETDVKRLLADPRIIRNERKILAIINNAQLVVKLQQQGKSLADLLWQEVDFSPKNNQFTAEKQVPAKTELSESIAKKLKKQGFKFMGPTIVYSLMQASGMVNDHLVGCSEQ</sequence>